<dbReference type="Pfam" id="PF22366">
    <property type="entry name" value="NDH2_C"/>
    <property type="match status" value="1"/>
</dbReference>
<keyword evidence="7" id="KW-0520">NAD</keyword>
<dbReference type="RefSeq" id="WP_160632534.1">
    <property type="nucleotide sequence ID" value="NZ_WWNE01000005.1"/>
</dbReference>
<evidence type="ECO:0000256" key="1">
    <source>
        <dbReference type="ARBA" id="ARBA00005272"/>
    </source>
</evidence>
<evidence type="ECO:0000313" key="13">
    <source>
        <dbReference type="Proteomes" id="UP000470771"/>
    </source>
</evidence>
<dbReference type="Gene3D" id="3.50.50.100">
    <property type="match status" value="1"/>
</dbReference>
<dbReference type="InterPro" id="IPR036188">
    <property type="entry name" value="FAD/NAD-bd_sf"/>
</dbReference>
<comment type="similarity">
    <text evidence="1">Belongs to the NADH dehydrogenase family.</text>
</comment>
<evidence type="ECO:0000256" key="3">
    <source>
        <dbReference type="ARBA" id="ARBA00022630"/>
    </source>
</evidence>
<dbReference type="PANTHER" id="PTHR43706:SF47">
    <property type="entry name" value="EXTERNAL NADH-UBIQUINONE OXIDOREDUCTASE 1, MITOCHONDRIAL-RELATED"/>
    <property type="match status" value="1"/>
</dbReference>
<keyword evidence="5" id="KW-0809">Transit peptide</keyword>
<evidence type="ECO:0000256" key="8">
    <source>
        <dbReference type="ARBA" id="ARBA00047599"/>
    </source>
</evidence>
<evidence type="ECO:0000259" key="11">
    <source>
        <dbReference type="Pfam" id="PF22366"/>
    </source>
</evidence>
<dbReference type="EC" id="1.6.5.9" evidence="2"/>
<proteinExistence type="inferred from homology"/>
<dbReference type="EMBL" id="WWNE01000005">
    <property type="protein sequence ID" value="NBG65583.1"/>
    <property type="molecule type" value="Genomic_DNA"/>
</dbReference>
<evidence type="ECO:0000256" key="7">
    <source>
        <dbReference type="ARBA" id="ARBA00023027"/>
    </source>
</evidence>
<keyword evidence="6" id="KW-0560">Oxidoreductase</keyword>
<accession>A0A6N9NI55</accession>
<name>A0A6N9NI55_9FLAO</name>
<evidence type="ECO:0000313" key="12">
    <source>
        <dbReference type="EMBL" id="NBG65583.1"/>
    </source>
</evidence>
<dbReference type="GO" id="GO:0050136">
    <property type="term" value="F:NADH dehydrogenase (quinone) (non-electrogenic) activity"/>
    <property type="evidence" value="ECO:0007669"/>
    <property type="project" value="UniProtKB-EC"/>
</dbReference>
<reference evidence="12 13" key="1">
    <citation type="submission" date="2019-12" db="EMBL/GenBank/DDBJ databases">
        <authorList>
            <person name="Zhao J."/>
        </authorList>
    </citation>
    <scope>NUCLEOTIDE SEQUENCE [LARGE SCALE GENOMIC DNA]</scope>
    <source>
        <strain evidence="12 13">S-15</strain>
    </source>
</reference>
<keyword evidence="9" id="KW-1133">Transmembrane helix</keyword>
<dbReference type="PRINTS" id="PR00411">
    <property type="entry name" value="PNDRDTASEI"/>
</dbReference>
<protein>
    <recommendedName>
        <fullName evidence="2">NADH:ubiquinone reductase (non-electrogenic)</fullName>
        <ecNumber evidence="2">1.6.5.9</ecNumber>
    </recommendedName>
</protein>
<feature type="transmembrane region" description="Helical" evidence="9">
    <location>
        <begin position="374"/>
        <end position="391"/>
    </location>
</feature>
<dbReference type="PANTHER" id="PTHR43706">
    <property type="entry name" value="NADH DEHYDROGENASE"/>
    <property type="match status" value="1"/>
</dbReference>
<evidence type="ECO:0000256" key="2">
    <source>
        <dbReference type="ARBA" id="ARBA00012637"/>
    </source>
</evidence>
<evidence type="ECO:0000256" key="5">
    <source>
        <dbReference type="ARBA" id="ARBA00022946"/>
    </source>
</evidence>
<dbReference type="InterPro" id="IPR045024">
    <property type="entry name" value="NDH-2"/>
</dbReference>
<gene>
    <name evidence="12" type="ORF">GQN54_05610</name>
</gene>
<evidence type="ECO:0000256" key="6">
    <source>
        <dbReference type="ARBA" id="ARBA00023002"/>
    </source>
</evidence>
<dbReference type="InterPro" id="IPR054585">
    <property type="entry name" value="NDH2-like_C"/>
</dbReference>
<dbReference type="Pfam" id="PF07992">
    <property type="entry name" value="Pyr_redox_2"/>
    <property type="match status" value="1"/>
</dbReference>
<sequence length="423" mass="47419">MNIPDVEIPRIVIIGGGFGGVTLAQDLKNKNFQVVLLDKNNYHTFQPLLYQVATAGLEPDSIAYPLRKLFEDQPNLFFRWAEAKYIDTATNMVETNIGPLSYDYLVIASGSDTNFFGLNQLQKVSMTMKSVTEALDLRSCILQNFESALLTSDLEEQNSYMNFVIVGAGPTGVELAGALAELKNQILPGDYPDLDLRKMKINLVEAADKVLPPMSKQASEKAEIYLKKLGVNVWLNTAVEDYDGEVVKIKNGKSFKSKTLIWSAGVKGAIIEGLADDIVERGRLQVNEFNLVKNQTNIFAVGDVAFMKTEAYPKGHPMVAPVANQQAAHLAKNLVAIAQGKKTVPFKYFDKGSMATIGRNRAVVDLPRFRFQGTFAWFVWMFIHLISLVGFRNKIVTFFNWVYNYFVFEKGVRLIIRPYSRKK</sequence>
<evidence type="ECO:0000256" key="9">
    <source>
        <dbReference type="SAM" id="Phobius"/>
    </source>
</evidence>
<keyword evidence="4" id="KW-0274">FAD</keyword>
<keyword evidence="9" id="KW-0472">Membrane</keyword>
<evidence type="ECO:0000256" key="4">
    <source>
        <dbReference type="ARBA" id="ARBA00022827"/>
    </source>
</evidence>
<feature type="domain" description="FAD/NAD(P)-binding" evidence="10">
    <location>
        <begin position="10"/>
        <end position="327"/>
    </location>
</feature>
<organism evidence="12 13">
    <name type="scientific">Acidiluteibacter ferrifornacis</name>
    <dbReference type="NCBI Taxonomy" id="2692424"/>
    <lineage>
        <taxon>Bacteria</taxon>
        <taxon>Pseudomonadati</taxon>
        <taxon>Bacteroidota</taxon>
        <taxon>Flavobacteriia</taxon>
        <taxon>Flavobacteriales</taxon>
        <taxon>Cryomorphaceae</taxon>
        <taxon>Acidiluteibacter</taxon>
    </lineage>
</organism>
<keyword evidence="3" id="KW-0285">Flavoprotein</keyword>
<dbReference type="SUPFAM" id="SSF51905">
    <property type="entry name" value="FAD/NAD(P)-binding domain"/>
    <property type="match status" value="1"/>
</dbReference>
<comment type="caution">
    <text evidence="12">The sequence shown here is derived from an EMBL/GenBank/DDBJ whole genome shotgun (WGS) entry which is preliminary data.</text>
</comment>
<dbReference type="InterPro" id="IPR023753">
    <property type="entry name" value="FAD/NAD-binding_dom"/>
</dbReference>
<dbReference type="AlphaFoldDB" id="A0A6N9NI55"/>
<keyword evidence="9" id="KW-0812">Transmembrane</keyword>
<evidence type="ECO:0000259" key="10">
    <source>
        <dbReference type="Pfam" id="PF07992"/>
    </source>
</evidence>
<dbReference type="Proteomes" id="UP000470771">
    <property type="component" value="Unassembled WGS sequence"/>
</dbReference>
<dbReference type="PRINTS" id="PR00368">
    <property type="entry name" value="FADPNR"/>
</dbReference>
<feature type="domain" description="External alternative NADH-ubiquinone oxidoreductase-like C-terminal" evidence="11">
    <location>
        <begin position="351"/>
        <end position="406"/>
    </location>
</feature>
<keyword evidence="13" id="KW-1185">Reference proteome</keyword>
<comment type="catalytic activity">
    <reaction evidence="8">
        <text>a quinone + NADH + H(+) = a quinol + NAD(+)</text>
        <dbReference type="Rhea" id="RHEA:46160"/>
        <dbReference type="ChEBI" id="CHEBI:15378"/>
        <dbReference type="ChEBI" id="CHEBI:24646"/>
        <dbReference type="ChEBI" id="CHEBI:57540"/>
        <dbReference type="ChEBI" id="CHEBI:57945"/>
        <dbReference type="ChEBI" id="CHEBI:132124"/>
        <dbReference type="EC" id="1.6.5.9"/>
    </reaction>
</comment>